<dbReference type="Proteomes" id="UP000450000">
    <property type="component" value="Unassembled WGS sequence"/>
</dbReference>
<dbReference type="Gene3D" id="1.25.10.10">
    <property type="entry name" value="Leucine-rich Repeat Variant"/>
    <property type="match status" value="3"/>
</dbReference>
<dbReference type="SUPFAM" id="SSF48371">
    <property type="entry name" value="ARM repeat"/>
    <property type="match status" value="1"/>
</dbReference>
<organism evidence="3 4">
    <name type="scientific">Streptomyces kaniharaensis</name>
    <dbReference type="NCBI Taxonomy" id="212423"/>
    <lineage>
        <taxon>Bacteria</taxon>
        <taxon>Bacillati</taxon>
        <taxon>Actinomycetota</taxon>
        <taxon>Actinomycetes</taxon>
        <taxon>Kitasatosporales</taxon>
        <taxon>Streptomycetaceae</taxon>
        <taxon>Streptomyces</taxon>
    </lineage>
</organism>
<dbReference type="InterPro" id="IPR011989">
    <property type="entry name" value="ARM-like"/>
</dbReference>
<dbReference type="InterPro" id="IPR021133">
    <property type="entry name" value="HEAT_type_2"/>
</dbReference>
<accession>A0A6N7KY13</accession>
<evidence type="ECO:0000313" key="3">
    <source>
        <dbReference type="EMBL" id="MQS15449.1"/>
    </source>
</evidence>
<dbReference type="PANTHER" id="PTHR12697:SF5">
    <property type="entry name" value="DEOXYHYPUSINE HYDROXYLASE"/>
    <property type="match status" value="1"/>
</dbReference>
<dbReference type="Pfam" id="PF13646">
    <property type="entry name" value="HEAT_2"/>
    <property type="match status" value="2"/>
</dbReference>
<dbReference type="SMART" id="SM00567">
    <property type="entry name" value="EZ_HEAT"/>
    <property type="match status" value="5"/>
</dbReference>
<dbReference type="PANTHER" id="PTHR12697">
    <property type="entry name" value="PBS LYASE HEAT-LIKE PROTEIN"/>
    <property type="match status" value="1"/>
</dbReference>
<sequence>MISSRLLADGMAAVAAFGLLVTVLIVGMRLLRAITRRRRERAAEPLRALLLDALCADDDDSAEALRSLSTLGERRWRTLEPTARAMLAKVSGQARSSLVELFERRGIADRALADLRSIRLVKRGRAAEVLGQLRYRPAAPALCRLLTDRDVEVRLVAVRALGRVGDLTVIPALLACLHGPRSVPPAAVVRALTGFGPGAQDLTAAGLSDPVPLVRAVAIEVLGATGAVQWTPRIATALVDDPHPEVQIRAARALGALGMPEGVDPLLEAIDVGRPEALRIVAAGALGSLGTADVAPVMVKLLDDPVHRLGATAGQALLQLGDAGRAELEAAVNGFLGDRAAAQARAVLAEAAVRGDVARPREADAEP</sequence>
<feature type="transmembrane region" description="Helical" evidence="2">
    <location>
        <begin position="12"/>
        <end position="31"/>
    </location>
</feature>
<dbReference type="AlphaFoldDB" id="A0A6N7KY13"/>
<evidence type="ECO:0000313" key="4">
    <source>
        <dbReference type="Proteomes" id="UP000450000"/>
    </source>
</evidence>
<proteinExistence type="predicted"/>
<keyword evidence="4" id="KW-1185">Reference proteome</keyword>
<gene>
    <name evidence="3" type="ORF">F7Q99_25065</name>
</gene>
<comment type="caution">
    <text evidence="3">The sequence shown here is derived from an EMBL/GenBank/DDBJ whole genome shotgun (WGS) entry which is preliminary data.</text>
</comment>
<dbReference type="GO" id="GO:0016491">
    <property type="term" value="F:oxidoreductase activity"/>
    <property type="evidence" value="ECO:0007669"/>
    <property type="project" value="TreeGrafter"/>
</dbReference>
<dbReference type="Pfam" id="PF03130">
    <property type="entry name" value="HEAT_PBS"/>
    <property type="match status" value="1"/>
</dbReference>
<name>A0A6N7KY13_9ACTN</name>
<protein>
    <submittedName>
        <fullName evidence="3">HEAT repeat domain-containing protein</fullName>
    </submittedName>
</protein>
<reference evidence="3 4" key="1">
    <citation type="submission" date="2019-09" db="EMBL/GenBank/DDBJ databases">
        <title>Genome Sequences of Streptomyces kaniharaensis ATCC 21070.</title>
        <authorList>
            <person name="Zhu W."/>
            <person name="De Crecy-Lagard V."/>
            <person name="Richards N.G."/>
        </authorList>
    </citation>
    <scope>NUCLEOTIDE SEQUENCE [LARGE SCALE GENOMIC DNA]</scope>
    <source>
        <strain evidence="3 4">SF-557</strain>
    </source>
</reference>
<comment type="function">
    <text evidence="1">Catalyzes the hydroxylation of the N(6)-(4-aminobutyl)-L-lysine intermediate produced by deoxyhypusine synthase/DHPS on a critical lysine of the eukaryotic translation initiation factor 5A/eIF-5A. This is the second step of the post-translational modification of that lysine into an unusual amino acid residue named hypusine. Hypusination is unique to mature eIF-5A factor and is essential for its function.</text>
</comment>
<dbReference type="RefSeq" id="WP_153464983.1">
    <property type="nucleotide sequence ID" value="NZ_WBOF01000001.1"/>
</dbReference>
<keyword evidence="2" id="KW-0472">Membrane</keyword>
<dbReference type="EMBL" id="WBOF01000001">
    <property type="protein sequence ID" value="MQS15449.1"/>
    <property type="molecule type" value="Genomic_DNA"/>
</dbReference>
<dbReference type="InterPro" id="IPR016024">
    <property type="entry name" value="ARM-type_fold"/>
</dbReference>
<keyword evidence="2" id="KW-0812">Transmembrane</keyword>
<dbReference type="PROSITE" id="PS50077">
    <property type="entry name" value="HEAT_REPEAT"/>
    <property type="match status" value="1"/>
</dbReference>
<keyword evidence="2" id="KW-1133">Transmembrane helix</keyword>
<evidence type="ECO:0000256" key="1">
    <source>
        <dbReference type="ARBA" id="ARBA00045876"/>
    </source>
</evidence>
<evidence type="ECO:0000256" key="2">
    <source>
        <dbReference type="SAM" id="Phobius"/>
    </source>
</evidence>
<dbReference type="OrthoDB" id="3884680at2"/>
<dbReference type="InterPro" id="IPR004155">
    <property type="entry name" value="PBS_lyase_HEAT"/>
</dbReference>